<sequence>MSSISTSIKANEAYLRNQFESCSDVVFRSFILEDETLLLIVYLDGMTQLQSVESNILKPLLYSGLPQGLDRMQSLAGMFSREWLPLTNVKKDESLEDLVHHILQGSLGILVDGEASALLLQVQGYEKRSIEEPKKESTLRGSKEGFVENIRTNTSLIRRRILHPHLKMESYTIGKYTQTEVVLTYMQGLADEKVLSEVRKKLGEIELDGVIDSAYIEEWLENRPFSIFSQIQNTERPDIVTACLLEGKVALLTNGTPFALILPITFWSGLQSADDYFERFVFVILTRFIRYLMTFISFSLPALYVALTTFHPEMIPSTLMLSIAAARQSSPFPTVIEVFLMMIIFDGLQEAGVHLPTQLGSVVSIIGALIIGQAAVEAGIISTPIIIVISLTGIAAYTIPRYSAALPFRIIRYLLLFISALLGFMGFALGMIFLMIHLVMLESFGKPFMSPIAPFDGKRFRDLIIRYPFWIKNGRNKKERQT</sequence>
<feature type="transmembrane region" description="Helical" evidence="3">
    <location>
        <begin position="355"/>
        <end position="375"/>
    </location>
</feature>
<dbReference type="KEGG" id="paun:MJA45_05795"/>
<feature type="transmembrane region" description="Helical" evidence="3">
    <location>
        <begin position="330"/>
        <end position="348"/>
    </location>
</feature>
<feature type="transmembrane region" description="Helical" evidence="3">
    <location>
        <begin position="411"/>
        <end position="440"/>
    </location>
</feature>
<dbReference type="InterPro" id="IPR050768">
    <property type="entry name" value="UPF0353/GerABKA_families"/>
</dbReference>
<dbReference type="GO" id="GO:0009847">
    <property type="term" value="P:spore germination"/>
    <property type="evidence" value="ECO:0007669"/>
    <property type="project" value="InterPro"/>
</dbReference>
<evidence type="ECO:0000313" key="4">
    <source>
        <dbReference type="EMBL" id="WNQ12541.1"/>
    </source>
</evidence>
<dbReference type="InterPro" id="IPR004995">
    <property type="entry name" value="Spore_Ger"/>
</dbReference>
<feature type="transmembrane region" description="Helical" evidence="3">
    <location>
        <begin position="288"/>
        <end position="310"/>
    </location>
</feature>
<protein>
    <submittedName>
        <fullName evidence="4">Spore germination protein</fullName>
    </submittedName>
</protein>
<dbReference type="PIRSF" id="PIRSF005690">
    <property type="entry name" value="GerBA"/>
    <property type="match status" value="1"/>
</dbReference>
<evidence type="ECO:0000256" key="1">
    <source>
        <dbReference type="ARBA" id="ARBA00005278"/>
    </source>
</evidence>
<dbReference type="GO" id="GO:0016020">
    <property type="term" value="C:membrane"/>
    <property type="evidence" value="ECO:0007669"/>
    <property type="project" value="InterPro"/>
</dbReference>
<dbReference type="RefSeq" id="WP_315606319.1">
    <property type="nucleotide sequence ID" value="NZ_CP130318.1"/>
</dbReference>
<dbReference type="Pfam" id="PF03323">
    <property type="entry name" value="GerA"/>
    <property type="match status" value="1"/>
</dbReference>
<dbReference type="Proteomes" id="UP001305702">
    <property type="component" value="Chromosome"/>
</dbReference>
<evidence type="ECO:0000313" key="5">
    <source>
        <dbReference type="Proteomes" id="UP001305702"/>
    </source>
</evidence>
<dbReference type="PANTHER" id="PTHR22550:SF5">
    <property type="entry name" value="LEUCINE ZIPPER PROTEIN 4"/>
    <property type="match status" value="1"/>
</dbReference>
<comment type="similarity">
    <text evidence="1">Belongs to the GerABKA family.</text>
</comment>
<reference evidence="4 5" key="1">
    <citation type="submission" date="2022-02" db="EMBL/GenBank/DDBJ databases">
        <title>Paenibacillus sp. MBLB1776 Whole Genome Shotgun Sequencing.</title>
        <authorList>
            <person name="Hwang C.Y."/>
            <person name="Cho E.-S."/>
            <person name="Seo M.-J."/>
        </authorList>
    </citation>
    <scope>NUCLEOTIDE SEQUENCE [LARGE SCALE GENOMIC DNA]</scope>
    <source>
        <strain evidence="4 5">MBLB1776</strain>
    </source>
</reference>
<organism evidence="4 5">
    <name type="scientific">Paenibacillus aurantius</name>
    <dbReference type="NCBI Taxonomy" id="2918900"/>
    <lineage>
        <taxon>Bacteria</taxon>
        <taxon>Bacillati</taxon>
        <taxon>Bacillota</taxon>
        <taxon>Bacilli</taxon>
        <taxon>Bacillales</taxon>
        <taxon>Paenibacillaceae</taxon>
        <taxon>Paenibacillus</taxon>
    </lineage>
</organism>
<keyword evidence="3" id="KW-0812">Transmembrane</keyword>
<dbReference type="EMBL" id="CP130318">
    <property type="protein sequence ID" value="WNQ12541.1"/>
    <property type="molecule type" value="Genomic_DNA"/>
</dbReference>
<keyword evidence="3" id="KW-1133">Transmembrane helix</keyword>
<dbReference type="PANTHER" id="PTHR22550">
    <property type="entry name" value="SPORE GERMINATION PROTEIN"/>
    <property type="match status" value="1"/>
</dbReference>
<evidence type="ECO:0000256" key="2">
    <source>
        <dbReference type="ARBA" id="ARBA00023136"/>
    </source>
</evidence>
<evidence type="ECO:0000256" key="3">
    <source>
        <dbReference type="SAM" id="Phobius"/>
    </source>
</evidence>
<proteinExistence type="inferred from homology"/>
<keyword evidence="2 3" id="KW-0472">Membrane</keyword>
<gene>
    <name evidence="4" type="ORF">MJA45_05795</name>
</gene>
<accession>A0AA96LIF4</accession>
<keyword evidence="5" id="KW-1185">Reference proteome</keyword>
<dbReference type="AlphaFoldDB" id="A0AA96LIF4"/>
<feature type="transmembrane region" description="Helical" evidence="3">
    <location>
        <begin position="381"/>
        <end position="399"/>
    </location>
</feature>
<name>A0AA96LIF4_9BACL</name>